<dbReference type="InterPro" id="IPR007863">
    <property type="entry name" value="Peptidase_M16_C"/>
</dbReference>
<dbReference type="OrthoDB" id="952271at2759"/>
<comment type="caution">
    <text evidence="14">The sequence shown here is derived from an EMBL/GenBank/DDBJ whole genome shotgun (WGS) entry which is preliminary data.</text>
</comment>
<feature type="domain" description="Peptidase M16 C-terminal" evidence="11">
    <location>
        <begin position="217"/>
        <end position="393"/>
    </location>
</feature>
<evidence type="ECO:0000256" key="3">
    <source>
        <dbReference type="ARBA" id="ARBA00022670"/>
    </source>
</evidence>
<dbReference type="InterPro" id="IPR011765">
    <property type="entry name" value="Pept_M16_N"/>
</dbReference>
<keyword evidence="6" id="KW-0862">Zinc</keyword>
<dbReference type="InterPro" id="IPR032632">
    <property type="entry name" value="Peptidase_M16_M"/>
</dbReference>
<dbReference type="EMBL" id="LRBS01000121">
    <property type="protein sequence ID" value="OII71521.1"/>
    <property type="molecule type" value="Genomic_DNA"/>
</dbReference>
<dbReference type="AlphaFoldDB" id="A0A1J4MBB8"/>
<evidence type="ECO:0000259" key="13">
    <source>
        <dbReference type="Pfam" id="PF22456"/>
    </source>
</evidence>
<feature type="domain" description="Coenzyme PQQ synthesis protein F-like C-terminal lobe" evidence="13">
    <location>
        <begin position="858"/>
        <end position="948"/>
    </location>
</feature>
<dbReference type="InterPro" id="IPR001431">
    <property type="entry name" value="Pept_M16_Zn_BS"/>
</dbReference>
<evidence type="ECO:0000256" key="1">
    <source>
        <dbReference type="ARBA" id="ARBA00001947"/>
    </source>
</evidence>
<evidence type="ECO:0000313" key="14">
    <source>
        <dbReference type="EMBL" id="OII71521.1"/>
    </source>
</evidence>
<keyword evidence="3" id="KW-0645">Protease</keyword>
<dbReference type="GeneID" id="92367418"/>
<dbReference type="Pfam" id="PF00675">
    <property type="entry name" value="Peptidase_M16"/>
    <property type="match status" value="1"/>
</dbReference>
<keyword evidence="4" id="KW-0479">Metal-binding</keyword>
<keyword evidence="9" id="KW-0732">Signal</keyword>
<keyword evidence="7" id="KW-0482">Metalloprotease</keyword>
<organism evidence="14 15">
    <name type="scientific">Cryptosporidium andersoni</name>
    <dbReference type="NCBI Taxonomy" id="117008"/>
    <lineage>
        <taxon>Eukaryota</taxon>
        <taxon>Sar</taxon>
        <taxon>Alveolata</taxon>
        <taxon>Apicomplexa</taxon>
        <taxon>Conoidasida</taxon>
        <taxon>Coccidia</taxon>
        <taxon>Eucoccidiorida</taxon>
        <taxon>Eimeriorina</taxon>
        <taxon>Cryptosporidiidae</taxon>
        <taxon>Cryptosporidium</taxon>
    </lineage>
</organism>
<keyword evidence="15" id="KW-1185">Reference proteome</keyword>
<protein>
    <submittedName>
        <fullName evidence="14">Insulinase</fullName>
    </submittedName>
</protein>
<evidence type="ECO:0000256" key="5">
    <source>
        <dbReference type="ARBA" id="ARBA00022801"/>
    </source>
</evidence>
<evidence type="ECO:0000259" key="11">
    <source>
        <dbReference type="Pfam" id="PF05193"/>
    </source>
</evidence>
<dbReference type="Gene3D" id="3.30.830.10">
    <property type="entry name" value="Metalloenzyme, LuxS/M16 peptidase-like"/>
    <property type="match status" value="4"/>
</dbReference>
<dbReference type="VEuPathDB" id="CryptoDB:cand_032340"/>
<dbReference type="GO" id="GO:0005737">
    <property type="term" value="C:cytoplasm"/>
    <property type="evidence" value="ECO:0007669"/>
    <property type="project" value="UniProtKB-ARBA"/>
</dbReference>
<sequence>MFYIYALIYLLNFSKTIALECSISRWKIANSVVIPQIDTRKFKNITLENGLSVMLVEDTKAEKAGFGMAVNVGSFEDPEMVPGLAHLLEHMLFLGTIKYPDPKSYDEFMSQHGGQSNAYTSEERTVYFNEINEEFLDSGLDYFSQFFKSPLLDVKMIEREVHAVDSEHAKNIPNEIDRIWYTIKTYAYPPFSHFTTGNIETLIKNPKDMNLSMEVLLKNFFLTYYCAKNMYLTIYSRRTIKQLEFFAKMYFSDISDNNGGLCRKVEHNKESNREPEKDRRPIFKEENLGKLLHVKSIGELKILWFVWNFPVYFNISTKHPMQLLSYILNSQVPGSLTWNLQRTEMIVKTIAFYEIFSYGILFIYQLELTNKGVTNYEYLVSVVNKYINKLRDSKELSSVYEGVKTLSEREFVMQKEMYGKSPLYEVSEICSRLLQFGVHGALSGDILIEEIDEKLIKSLLNYITPNNTLIVLSEEIGPKFVRIEKDVYYGVEHAIIPISNEKLKKWLFEKFSQIEGKEVIVPIPSKCAPLNFIVLPASDSPKTPITLSSGLANVWWIGPVAGSHKISIRILLRYPRRYSRGVETQAWGLLISYIIEAMFENKLGYYKECGVDLEVQWTSEGFQIDISSFSYTEDIETILNTILSPIINKYIKKMGCSLLGKAARSAILSSTNFREQNITYLQAKELIKMLQSSTDYSEWEISYFLKSLFEKKSTATDMYQQNIKAGHSIRTGTIYSLVKYISSVMKNNVIVSEYSQTLCHSLNRWINKLLHRLSIVAFIQGNITKNKAKSLIENFVLSSNVFPLKEKYAASKRVYKILQPLDITLYNPNPHDENNIVLQLYQFGKPTFEERINLMGLQPLVHNYMYDRLRTKLQLGYIVAATIAPIGNTKALIIGIQGNKENSVETLQNHIKLAIDSFIIEELANMKVEVYSSIKESLIEYFRTLKYSFPLHFHHYWDQIISNKSSKLNEAQNENAIDYIQNILSIQDLYNTFIKLIRRSGDSGIYILKMTHRGQKAKIDKNKLDREITHVLSTARERIRKNGFYEVI</sequence>
<evidence type="ECO:0000256" key="2">
    <source>
        <dbReference type="ARBA" id="ARBA00007261"/>
    </source>
</evidence>
<feature type="chain" id="PRO_5012317432" evidence="9">
    <location>
        <begin position="19"/>
        <end position="1048"/>
    </location>
</feature>
<evidence type="ECO:0000256" key="4">
    <source>
        <dbReference type="ARBA" id="ARBA00022723"/>
    </source>
</evidence>
<evidence type="ECO:0000256" key="9">
    <source>
        <dbReference type="SAM" id="SignalP"/>
    </source>
</evidence>
<feature type="domain" description="Peptidase M16 middle/third" evidence="12">
    <location>
        <begin position="421"/>
        <end position="654"/>
    </location>
</feature>
<feature type="signal peptide" evidence="9">
    <location>
        <begin position="1"/>
        <end position="18"/>
    </location>
</feature>
<keyword evidence="5" id="KW-0378">Hydrolase</keyword>
<gene>
    <name evidence="14" type="ORF">cand_032340</name>
</gene>
<dbReference type="InterPro" id="IPR011249">
    <property type="entry name" value="Metalloenz_LuxS/M16"/>
</dbReference>
<comment type="cofactor">
    <cofactor evidence="1">
        <name>Zn(2+)</name>
        <dbReference type="ChEBI" id="CHEBI:29105"/>
    </cofactor>
</comment>
<evidence type="ECO:0000256" key="8">
    <source>
        <dbReference type="RuleBase" id="RU004447"/>
    </source>
</evidence>
<evidence type="ECO:0000256" key="7">
    <source>
        <dbReference type="ARBA" id="ARBA00023049"/>
    </source>
</evidence>
<dbReference type="SUPFAM" id="SSF63411">
    <property type="entry name" value="LuxS/MPP-like metallohydrolase"/>
    <property type="match status" value="3"/>
</dbReference>
<feature type="domain" description="Peptidase M16 N-terminal" evidence="10">
    <location>
        <begin position="53"/>
        <end position="187"/>
    </location>
</feature>
<dbReference type="Proteomes" id="UP000186804">
    <property type="component" value="Unassembled WGS sequence"/>
</dbReference>
<accession>A0A1J4MBB8</accession>
<name>A0A1J4MBB8_9CRYT</name>
<dbReference type="PROSITE" id="PS00143">
    <property type="entry name" value="INSULINASE"/>
    <property type="match status" value="1"/>
</dbReference>
<dbReference type="InterPro" id="IPR054734">
    <property type="entry name" value="PqqF-like_C_4"/>
</dbReference>
<dbReference type="InterPro" id="IPR050626">
    <property type="entry name" value="Peptidase_M16"/>
</dbReference>
<dbReference type="FunFam" id="3.30.830.10:FF:000012">
    <property type="entry name" value="Protease 3"/>
    <property type="match status" value="1"/>
</dbReference>
<evidence type="ECO:0000259" key="12">
    <source>
        <dbReference type="Pfam" id="PF16187"/>
    </source>
</evidence>
<evidence type="ECO:0000256" key="6">
    <source>
        <dbReference type="ARBA" id="ARBA00022833"/>
    </source>
</evidence>
<dbReference type="PANTHER" id="PTHR43690:SF18">
    <property type="entry name" value="INSULIN-DEGRADING ENZYME-RELATED"/>
    <property type="match status" value="1"/>
</dbReference>
<dbReference type="GO" id="GO:0006508">
    <property type="term" value="P:proteolysis"/>
    <property type="evidence" value="ECO:0007669"/>
    <property type="project" value="UniProtKB-KW"/>
</dbReference>
<dbReference type="PANTHER" id="PTHR43690">
    <property type="entry name" value="NARDILYSIN"/>
    <property type="match status" value="1"/>
</dbReference>
<dbReference type="Pfam" id="PF22456">
    <property type="entry name" value="PqqF-like_C_4"/>
    <property type="match status" value="1"/>
</dbReference>
<dbReference type="Pfam" id="PF16187">
    <property type="entry name" value="Peptidase_M16_M"/>
    <property type="match status" value="1"/>
</dbReference>
<dbReference type="RefSeq" id="XP_067066711.1">
    <property type="nucleotide sequence ID" value="XM_067213460.1"/>
</dbReference>
<dbReference type="GO" id="GO:0004222">
    <property type="term" value="F:metalloendopeptidase activity"/>
    <property type="evidence" value="ECO:0007669"/>
    <property type="project" value="InterPro"/>
</dbReference>
<reference evidence="14 15" key="1">
    <citation type="submission" date="2016-10" db="EMBL/GenBank/DDBJ databases">
        <title>Reductive evolution of mitochondrial metabolism and differential evolution of invasion-related proteins in Cryptosporidium.</title>
        <authorList>
            <person name="Liu S."/>
            <person name="Roellig D.M."/>
            <person name="Guo Y."/>
            <person name="Li N."/>
            <person name="Frace M.A."/>
            <person name="Tang K."/>
            <person name="Zhang L."/>
            <person name="Feng Y."/>
            <person name="Xiao L."/>
        </authorList>
    </citation>
    <scope>NUCLEOTIDE SEQUENCE [LARGE SCALE GENOMIC DNA]</scope>
    <source>
        <strain evidence="14">30847</strain>
    </source>
</reference>
<evidence type="ECO:0000313" key="15">
    <source>
        <dbReference type="Proteomes" id="UP000186804"/>
    </source>
</evidence>
<evidence type="ECO:0000259" key="10">
    <source>
        <dbReference type="Pfam" id="PF00675"/>
    </source>
</evidence>
<dbReference type="Pfam" id="PF05193">
    <property type="entry name" value="Peptidase_M16_C"/>
    <property type="match status" value="1"/>
</dbReference>
<dbReference type="GO" id="GO:0046872">
    <property type="term" value="F:metal ion binding"/>
    <property type="evidence" value="ECO:0007669"/>
    <property type="project" value="UniProtKB-KW"/>
</dbReference>
<comment type="similarity">
    <text evidence="2 8">Belongs to the peptidase M16 family.</text>
</comment>
<proteinExistence type="inferred from homology"/>